<evidence type="ECO:0008006" key="6">
    <source>
        <dbReference type="Google" id="ProtNLM"/>
    </source>
</evidence>
<dbReference type="InterPro" id="IPR044925">
    <property type="entry name" value="His-Me_finger_sf"/>
</dbReference>
<comment type="caution">
    <text evidence="4">The sequence shown here is derived from an EMBL/GenBank/DDBJ whole genome shotgun (WGS) entry which is preliminary data.</text>
</comment>
<dbReference type="PANTHER" id="PTHR21472:SF26">
    <property type="entry name" value="ENDONUCLEASE DOMAIN CONTAINING 1"/>
    <property type="match status" value="1"/>
</dbReference>
<sequence>MMKLLALVLLLSSFSSLTLMEVVKSFENCSSFFVKNPKDQNAIIVPTVFTDARYKKICQRWKNNYRFATVYDTVRRIPVYSAYTFSKQVETTRNDNWKIEPQLEEIEEYKNKTEMIPPDQNKIEKIQNQAVNSDYTNIGYTRGHVFPKKYAANQDQADSTFTLTNIAPQTKNSNTEWDKKVEKPMVGVIERICSLNKDQPAYIVTGVVPGKEWKFIRRGVKIIKHGISVPSHFWSAFCCTDRNNKKKLVFRAYLAKLDNFTLETLDIAALNKQLTKLYKITFSVFPGLKFENTEPLF</sequence>
<name>A0A8T0BW25_SILME</name>
<evidence type="ECO:0000256" key="1">
    <source>
        <dbReference type="SAM" id="SignalP"/>
    </source>
</evidence>
<dbReference type="OrthoDB" id="69221at2759"/>
<dbReference type="Gene3D" id="3.40.570.10">
    <property type="entry name" value="Extracellular Endonuclease, subunit A"/>
    <property type="match status" value="1"/>
</dbReference>
<proteinExistence type="predicted"/>
<dbReference type="InterPro" id="IPR039015">
    <property type="entry name" value="ENDOD1"/>
</dbReference>
<feature type="domain" description="ENPP1-3/EXOG-like endonuclease/phosphodiesterase" evidence="2">
    <location>
        <begin position="64"/>
        <end position="274"/>
    </location>
</feature>
<evidence type="ECO:0000259" key="3">
    <source>
        <dbReference type="SMART" id="SM00892"/>
    </source>
</evidence>
<dbReference type="Pfam" id="PF01223">
    <property type="entry name" value="Endonuclease_NS"/>
    <property type="match status" value="1"/>
</dbReference>
<feature type="domain" description="DNA/RNA non-specific endonuclease/pyrophosphatase/phosphodiesterase" evidence="3">
    <location>
        <begin position="63"/>
        <end position="291"/>
    </location>
</feature>
<dbReference type="InterPro" id="IPR044929">
    <property type="entry name" value="DNA/RNA_non-sp_Endonuclease_sf"/>
</dbReference>
<dbReference type="SMART" id="SM00892">
    <property type="entry name" value="Endonuclease_NS"/>
    <property type="match status" value="1"/>
</dbReference>
<evidence type="ECO:0000313" key="5">
    <source>
        <dbReference type="Proteomes" id="UP000606274"/>
    </source>
</evidence>
<dbReference type="PANTHER" id="PTHR21472">
    <property type="entry name" value="ENDONUCLEASE DOMAIN-CONTAINING 1 PROTEIN ENDOD1"/>
    <property type="match status" value="1"/>
</dbReference>
<gene>
    <name evidence="4" type="ORF">HF521_000066</name>
</gene>
<dbReference type="InterPro" id="IPR020821">
    <property type="entry name" value="ENPP1-3/EXOG-like_nuc-like"/>
</dbReference>
<dbReference type="Proteomes" id="UP000606274">
    <property type="component" value="Unassembled WGS sequence"/>
</dbReference>
<dbReference type="GO" id="GO:0003676">
    <property type="term" value="F:nucleic acid binding"/>
    <property type="evidence" value="ECO:0007669"/>
    <property type="project" value="InterPro"/>
</dbReference>
<keyword evidence="5" id="KW-1185">Reference proteome</keyword>
<evidence type="ECO:0000313" key="4">
    <source>
        <dbReference type="EMBL" id="KAF7711055.1"/>
    </source>
</evidence>
<dbReference type="GO" id="GO:0046872">
    <property type="term" value="F:metal ion binding"/>
    <property type="evidence" value="ECO:0007669"/>
    <property type="project" value="InterPro"/>
</dbReference>
<accession>A0A8T0BW25</accession>
<feature type="chain" id="PRO_5035723223" description="Endonuclease domain-containing 1 protein-like" evidence="1">
    <location>
        <begin position="21"/>
        <end position="297"/>
    </location>
</feature>
<protein>
    <recommendedName>
        <fullName evidence="6">Endonuclease domain-containing 1 protein-like</fullName>
    </recommendedName>
</protein>
<reference evidence="4" key="1">
    <citation type="submission" date="2020-08" db="EMBL/GenBank/DDBJ databases">
        <title>Chromosome-level assembly of Southern catfish (Silurus meridionalis) provides insights into visual adaptation to the nocturnal and benthic lifestyles.</title>
        <authorList>
            <person name="Zhang Y."/>
            <person name="Wang D."/>
            <person name="Peng Z."/>
        </authorList>
    </citation>
    <scope>NUCLEOTIDE SEQUENCE</scope>
    <source>
        <strain evidence="4">SWU-2019-XX</strain>
        <tissue evidence="4">Muscle</tissue>
    </source>
</reference>
<feature type="signal peptide" evidence="1">
    <location>
        <begin position="1"/>
        <end position="20"/>
    </location>
</feature>
<dbReference type="SMART" id="SM00477">
    <property type="entry name" value="NUC"/>
    <property type="match status" value="1"/>
</dbReference>
<dbReference type="EMBL" id="JABFDY010000001">
    <property type="protein sequence ID" value="KAF7711055.1"/>
    <property type="molecule type" value="Genomic_DNA"/>
</dbReference>
<keyword evidence="1" id="KW-0732">Signal</keyword>
<dbReference type="AlphaFoldDB" id="A0A8T0BW25"/>
<dbReference type="GO" id="GO:0016787">
    <property type="term" value="F:hydrolase activity"/>
    <property type="evidence" value="ECO:0007669"/>
    <property type="project" value="InterPro"/>
</dbReference>
<evidence type="ECO:0000259" key="2">
    <source>
        <dbReference type="SMART" id="SM00477"/>
    </source>
</evidence>
<dbReference type="InterPro" id="IPR001604">
    <property type="entry name" value="Endo_G_ENPP1-like_dom"/>
</dbReference>
<dbReference type="SUPFAM" id="SSF54060">
    <property type="entry name" value="His-Me finger endonucleases"/>
    <property type="match status" value="1"/>
</dbReference>
<organism evidence="4 5">
    <name type="scientific">Silurus meridionalis</name>
    <name type="common">Southern catfish</name>
    <name type="synonym">Silurus soldatovi meridionalis</name>
    <dbReference type="NCBI Taxonomy" id="175797"/>
    <lineage>
        <taxon>Eukaryota</taxon>
        <taxon>Metazoa</taxon>
        <taxon>Chordata</taxon>
        <taxon>Craniata</taxon>
        <taxon>Vertebrata</taxon>
        <taxon>Euteleostomi</taxon>
        <taxon>Actinopterygii</taxon>
        <taxon>Neopterygii</taxon>
        <taxon>Teleostei</taxon>
        <taxon>Ostariophysi</taxon>
        <taxon>Siluriformes</taxon>
        <taxon>Siluridae</taxon>
        <taxon>Silurus</taxon>
    </lineage>
</organism>